<feature type="domain" description="Glycosyl transferase family 25" evidence="4">
    <location>
        <begin position="3"/>
        <end position="172"/>
    </location>
</feature>
<dbReference type="Proteomes" id="UP001606300">
    <property type="component" value="Unassembled WGS sequence"/>
</dbReference>
<dbReference type="EMBL" id="JBIGHY010000002">
    <property type="protein sequence ID" value="MFG6413231.1"/>
    <property type="molecule type" value="Genomic_DNA"/>
</dbReference>
<evidence type="ECO:0000256" key="2">
    <source>
        <dbReference type="ARBA" id="ARBA00005222"/>
    </source>
</evidence>
<sequence length="238" mass="27410">MLPIVYVNLARDADRRERLEAEFDRHGIVAQRFDATLWTALPEQEQVKLYSPTLNQRQFHKPLVNGEKGCYASHLRTWQWLLDSEAAALVVLEDDIALQPDFGRVIEAIEALPPGWDMIKLIGRDKERPLRRRALVQGTELIDYRRVPSLTAGYVVSRSGAAKLVATRIPFGRPIDVDLRHWWENGLKIHGVLPAAIRLDETSFQSSIGTKAAETRLLTRWRKFINKANYGWQNLRHR</sequence>
<dbReference type="RefSeq" id="WP_394469323.1">
    <property type="nucleotide sequence ID" value="NZ_JBIGHY010000002.1"/>
</dbReference>
<evidence type="ECO:0000259" key="4">
    <source>
        <dbReference type="Pfam" id="PF01755"/>
    </source>
</evidence>
<dbReference type="CDD" id="cd06532">
    <property type="entry name" value="Glyco_transf_25"/>
    <property type="match status" value="1"/>
</dbReference>
<dbReference type="InterPro" id="IPR002654">
    <property type="entry name" value="Glyco_trans_25"/>
</dbReference>
<evidence type="ECO:0000256" key="3">
    <source>
        <dbReference type="ARBA" id="ARBA00022985"/>
    </source>
</evidence>
<accession>A0ABW7EIH1</accession>
<evidence type="ECO:0000313" key="5">
    <source>
        <dbReference type="EMBL" id="MFG6413231.1"/>
    </source>
</evidence>
<protein>
    <submittedName>
        <fullName evidence="5">Glycosyltransferase family 25 protein</fullName>
    </submittedName>
</protein>
<comment type="caution">
    <text evidence="5">The sequence shown here is derived from an EMBL/GenBank/DDBJ whole genome shotgun (WGS) entry which is preliminary data.</text>
</comment>
<gene>
    <name evidence="5" type="ORF">ACG02S_04890</name>
</gene>
<evidence type="ECO:0000256" key="1">
    <source>
        <dbReference type="ARBA" id="ARBA00005068"/>
    </source>
</evidence>
<keyword evidence="3" id="KW-0448">Lipopolysaccharide biosynthesis</keyword>
<comment type="pathway">
    <text evidence="2">Glycan metabolism; lacto-N-neotetraose biosynthesis.</text>
</comment>
<evidence type="ECO:0000313" key="6">
    <source>
        <dbReference type="Proteomes" id="UP001606300"/>
    </source>
</evidence>
<keyword evidence="6" id="KW-1185">Reference proteome</keyword>
<name>A0ABW7EIH1_9BURK</name>
<proteinExistence type="predicted"/>
<dbReference type="Pfam" id="PF01755">
    <property type="entry name" value="Glyco_transf_25"/>
    <property type="match status" value="1"/>
</dbReference>
<reference evidence="5 6" key="1">
    <citation type="submission" date="2024-09" db="EMBL/GenBank/DDBJ databases">
        <title>Novel species of the genus Pelomonas and Roseateles isolated from streams.</title>
        <authorList>
            <person name="Lu H."/>
        </authorList>
    </citation>
    <scope>NUCLEOTIDE SEQUENCE [LARGE SCALE GENOMIC DNA]</scope>
    <source>
        <strain evidence="5 6">DC23W</strain>
    </source>
</reference>
<organism evidence="5 6">
    <name type="scientific">Pelomonas dachongensis</name>
    <dbReference type="NCBI Taxonomy" id="3299029"/>
    <lineage>
        <taxon>Bacteria</taxon>
        <taxon>Pseudomonadati</taxon>
        <taxon>Pseudomonadota</taxon>
        <taxon>Betaproteobacteria</taxon>
        <taxon>Burkholderiales</taxon>
        <taxon>Sphaerotilaceae</taxon>
        <taxon>Roseateles</taxon>
    </lineage>
</organism>
<comment type="pathway">
    <text evidence="1">Bacterial outer membrane biogenesis; lipooligosaccharide biosynthesis.</text>
</comment>